<keyword evidence="1" id="KW-0472">Membrane</keyword>
<keyword evidence="1" id="KW-1133">Transmembrane helix</keyword>
<dbReference type="EMBL" id="VOBL01000011">
    <property type="protein sequence ID" value="KAA0976288.1"/>
    <property type="molecule type" value="Genomic_DNA"/>
</dbReference>
<dbReference type="AlphaFoldDB" id="A0A5B0EC40"/>
<keyword evidence="1" id="KW-0812">Transmembrane</keyword>
<comment type="caution">
    <text evidence="2">The sequence shown here is derived from an EMBL/GenBank/DDBJ whole genome shotgun (WGS) entry which is preliminary data.</text>
</comment>
<protein>
    <submittedName>
        <fullName evidence="2">Uncharacterized protein</fullName>
    </submittedName>
</protein>
<proteinExistence type="predicted"/>
<dbReference type="RefSeq" id="WP_149619863.1">
    <property type="nucleotide sequence ID" value="NZ_VOBL01000011.1"/>
</dbReference>
<feature type="transmembrane region" description="Helical" evidence="1">
    <location>
        <begin position="6"/>
        <end position="26"/>
    </location>
</feature>
<dbReference type="OrthoDB" id="128729at2"/>
<name>A0A5B0EC40_9MICC</name>
<evidence type="ECO:0000313" key="2">
    <source>
        <dbReference type="EMBL" id="KAA0976288.1"/>
    </source>
</evidence>
<organism evidence="2 3">
    <name type="scientific">Paeniglutamicibacter gangotriensis</name>
    <dbReference type="NCBI Taxonomy" id="254787"/>
    <lineage>
        <taxon>Bacteria</taxon>
        <taxon>Bacillati</taxon>
        <taxon>Actinomycetota</taxon>
        <taxon>Actinomycetes</taxon>
        <taxon>Micrococcales</taxon>
        <taxon>Micrococcaceae</taxon>
        <taxon>Paeniglutamicibacter</taxon>
    </lineage>
</organism>
<sequence>MHIGIGFFMGLWSFSLAMIALDMLFVRDSSWIKAGQWIRRTYATIRLILRSDTAKRPGLDAMPFT</sequence>
<reference evidence="2 3" key="1">
    <citation type="submission" date="2019-07" db="EMBL/GenBank/DDBJ databases">
        <title>Analysis of the biochemical properties, biological activity and biotechnological potential of siderophores and biosurfactants produced by Antarctic psychrotolerant bacteria.</title>
        <authorList>
            <person name="Styczynski M."/>
            <person name="Krucon T."/>
            <person name="Decewicz P."/>
            <person name="Dziewit L."/>
        </authorList>
    </citation>
    <scope>NUCLEOTIDE SEQUENCE [LARGE SCALE GENOMIC DNA]</scope>
    <source>
        <strain evidence="2 3">ANT_H27</strain>
    </source>
</reference>
<gene>
    <name evidence="2" type="ORF">FQ154_11900</name>
</gene>
<evidence type="ECO:0000313" key="3">
    <source>
        <dbReference type="Proteomes" id="UP000323856"/>
    </source>
</evidence>
<accession>A0A5B0EC40</accession>
<dbReference type="Proteomes" id="UP000323856">
    <property type="component" value="Unassembled WGS sequence"/>
</dbReference>
<evidence type="ECO:0000256" key="1">
    <source>
        <dbReference type="SAM" id="Phobius"/>
    </source>
</evidence>